<proteinExistence type="predicted"/>
<gene>
    <name evidence="1" type="ORF">Mth01_48250</name>
</gene>
<protein>
    <submittedName>
        <fullName evidence="1">Uncharacterized protein</fullName>
    </submittedName>
</protein>
<dbReference type="EMBL" id="BOOG01000055">
    <property type="protein sequence ID" value="GIH72572.1"/>
    <property type="molecule type" value="Genomic_DNA"/>
</dbReference>
<evidence type="ECO:0000313" key="1">
    <source>
        <dbReference type="EMBL" id="GIH72572.1"/>
    </source>
</evidence>
<dbReference type="Proteomes" id="UP000610966">
    <property type="component" value="Unassembled WGS sequence"/>
</dbReference>
<dbReference type="AlphaFoldDB" id="A0A8J3W1B5"/>
<comment type="caution">
    <text evidence="1">The sequence shown here is derived from an EMBL/GenBank/DDBJ whole genome shotgun (WGS) entry which is preliminary data.</text>
</comment>
<keyword evidence="2" id="KW-1185">Reference proteome</keyword>
<reference evidence="1" key="1">
    <citation type="submission" date="2021-01" db="EMBL/GenBank/DDBJ databases">
        <title>Whole genome shotgun sequence of Sphaerimonospora thailandensis NBRC 107569.</title>
        <authorList>
            <person name="Komaki H."/>
            <person name="Tamura T."/>
        </authorList>
    </citation>
    <scope>NUCLEOTIDE SEQUENCE</scope>
    <source>
        <strain evidence="1">NBRC 107569</strain>
    </source>
</reference>
<name>A0A8J3W1B5_9ACTN</name>
<evidence type="ECO:0000313" key="2">
    <source>
        <dbReference type="Proteomes" id="UP000610966"/>
    </source>
</evidence>
<accession>A0A8J3W1B5</accession>
<organism evidence="1 2">
    <name type="scientific">Sphaerimonospora thailandensis</name>
    <dbReference type="NCBI Taxonomy" id="795644"/>
    <lineage>
        <taxon>Bacteria</taxon>
        <taxon>Bacillati</taxon>
        <taxon>Actinomycetota</taxon>
        <taxon>Actinomycetes</taxon>
        <taxon>Streptosporangiales</taxon>
        <taxon>Streptosporangiaceae</taxon>
        <taxon>Sphaerimonospora</taxon>
    </lineage>
</organism>
<sequence length="95" mass="10642">MSLLREPLGLEDDQLAGRSLFFIGVGYRGKAGGRPSRGFVDSVPLMAPEDTHVAEYRWRLTQLGRRHIAAYLNVYRQLCPRVNTTGLDVRASDIP</sequence>